<keyword evidence="3" id="KW-0238">DNA-binding</keyword>
<feature type="domain" description="HTH merR-type" evidence="5">
    <location>
        <begin position="1"/>
        <end position="70"/>
    </location>
</feature>
<dbReference type="PANTHER" id="PTHR30204">
    <property type="entry name" value="REDOX-CYCLING DRUG-SENSING TRANSCRIPTIONAL ACTIVATOR SOXR"/>
    <property type="match status" value="1"/>
</dbReference>
<dbReference type="PRINTS" id="PR00040">
    <property type="entry name" value="HTHMERR"/>
</dbReference>
<dbReference type="PANTHER" id="PTHR30204:SF69">
    <property type="entry name" value="MERR-FAMILY TRANSCRIPTIONAL REGULATOR"/>
    <property type="match status" value="1"/>
</dbReference>
<gene>
    <name evidence="6" type="ORF">NYF23_03815</name>
</gene>
<dbReference type="InterPro" id="IPR000551">
    <property type="entry name" value="MerR-type_HTH_dom"/>
</dbReference>
<dbReference type="SMART" id="SM00422">
    <property type="entry name" value="HTH_MERR"/>
    <property type="match status" value="1"/>
</dbReference>
<reference evidence="6" key="1">
    <citation type="submission" date="2022-08" db="EMBL/GenBank/DDBJ databases">
        <title>Catabolic pathway analysis in culturable SAR92 clade bacteria reveals their overlooked roles in DMSP degradation in coastal seas.</title>
        <authorList>
            <person name="He X."/>
            <person name="Zhang X."/>
            <person name="Zhang Y."/>
        </authorList>
    </citation>
    <scope>NUCLEOTIDE SEQUENCE</scope>
    <source>
        <strain evidence="6">H455</strain>
    </source>
</reference>
<organism evidence="6 7">
    <name type="scientific">SAR92 clade bacterium H455</name>
    <dbReference type="NCBI Taxonomy" id="2974818"/>
    <lineage>
        <taxon>Bacteria</taxon>
        <taxon>Pseudomonadati</taxon>
        <taxon>Pseudomonadota</taxon>
        <taxon>Gammaproteobacteria</taxon>
        <taxon>Cellvibrionales</taxon>
        <taxon>Porticoccaceae</taxon>
        <taxon>SAR92 clade</taxon>
    </lineage>
</organism>
<name>A0ABY5TSW4_9GAMM</name>
<evidence type="ECO:0000313" key="7">
    <source>
        <dbReference type="Proteomes" id="UP001059934"/>
    </source>
</evidence>
<dbReference type="Pfam" id="PF13411">
    <property type="entry name" value="MerR_1"/>
    <property type="match status" value="1"/>
</dbReference>
<evidence type="ECO:0000256" key="2">
    <source>
        <dbReference type="ARBA" id="ARBA00023015"/>
    </source>
</evidence>
<proteinExistence type="predicted"/>
<keyword evidence="1" id="KW-0678">Repressor</keyword>
<evidence type="ECO:0000256" key="4">
    <source>
        <dbReference type="ARBA" id="ARBA00023163"/>
    </source>
</evidence>
<dbReference type="EMBL" id="CP103416">
    <property type="protein sequence ID" value="UVW35746.1"/>
    <property type="molecule type" value="Genomic_DNA"/>
</dbReference>
<sequence length="150" mass="17284">MKTVTEIARRFNISADTIRHYTKLGLLSPDRDKANGYRRYGRRDEERLRFLLSAKRLGFSLRDIRGILDMASSGDTACPLVRQLIDQRLTVIREEMKDAQTLLKRMESASRNWSQLPDRAPSGESICHLIETWDSTDFFDENTTNSSGIE</sequence>
<dbReference type="Proteomes" id="UP001059934">
    <property type="component" value="Chromosome"/>
</dbReference>
<accession>A0ABY5TSW4</accession>
<dbReference type="Gene3D" id="1.10.1660.10">
    <property type="match status" value="1"/>
</dbReference>
<evidence type="ECO:0000256" key="3">
    <source>
        <dbReference type="ARBA" id="ARBA00023125"/>
    </source>
</evidence>
<evidence type="ECO:0000313" key="6">
    <source>
        <dbReference type="EMBL" id="UVW35746.1"/>
    </source>
</evidence>
<dbReference type="InterPro" id="IPR047057">
    <property type="entry name" value="MerR_fam"/>
</dbReference>
<evidence type="ECO:0000256" key="1">
    <source>
        <dbReference type="ARBA" id="ARBA00022491"/>
    </source>
</evidence>
<keyword evidence="4" id="KW-0804">Transcription</keyword>
<keyword evidence="7" id="KW-1185">Reference proteome</keyword>
<protein>
    <submittedName>
        <fullName evidence="6">MerR family transcriptional regulator</fullName>
    </submittedName>
</protein>
<dbReference type="InterPro" id="IPR009061">
    <property type="entry name" value="DNA-bd_dom_put_sf"/>
</dbReference>
<dbReference type="SUPFAM" id="SSF46955">
    <property type="entry name" value="Putative DNA-binding domain"/>
    <property type="match status" value="1"/>
</dbReference>
<dbReference type="PROSITE" id="PS50937">
    <property type="entry name" value="HTH_MERR_2"/>
    <property type="match status" value="1"/>
</dbReference>
<keyword evidence="2" id="KW-0805">Transcription regulation</keyword>
<evidence type="ECO:0000259" key="5">
    <source>
        <dbReference type="PROSITE" id="PS50937"/>
    </source>
</evidence>